<protein>
    <recommendedName>
        <fullName evidence="3">CBM1 domain-containing protein</fullName>
    </recommendedName>
</protein>
<evidence type="ECO:0000256" key="1">
    <source>
        <dbReference type="ARBA" id="ARBA00022729"/>
    </source>
</evidence>
<dbReference type="EMBL" id="ML213599">
    <property type="protein sequence ID" value="TFK39419.1"/>
    <property type="molecule type" value="Genomic_DNA"/>
</dbReference>
<gene>
    <name evidence="4" type="ORF">BDQ12DRAFT_722290</name>
    <name evidence="5" type="ORF">BDQ12DRAFT_722291</name>
</gene>
<dbReference type="GO" id="GO:0030248">
    <property type="term" value="F:cellulose binding"/>
    <property type="evidence" value="ECO:0007669"/>
    <property type="project" value="InterPro"/>
</dbReference>
<dbReference type="SMART" id="SM00236">
    <property type="entry name" value="fCBD"/>
    <property type="match status" value="1"/>
</dbReference>
<evidence type="ECO:0000313" key="5">
    <source>
        <dbReference type="EMBL" id="TFK39420.1"/>
    </source>
</evidence>
<dbReference type="Pfam" id="PF00734">
    <property type="entry name" value="CBM_1"/>
    <property type="match status" value="1"/>
</dbReference>
<dbReference type="GO" id="GO:0005975">
    <property type="term" value="P:carbohydrate metabolic process"/>
    <property type="evidence" value="ECO:0007669"/>
    <property type="project" value="InterPro"/>
</dbReference>
<evidence type="ECO:0000259" key="3">
    <source>
        <dbReference type="PROSITE" id="PS51164"/>
    </source>
</evidence>
<dbReference type="InterPro" id="IPR035971">
    <property type="entry name" value="CBD_sf"/>
</dbReference>
<dbReference type="GO" id="GO:0005576">
    <property type="term" value="C:extracellular region"/>
    <property type="evidence" value="ECO:0007669"/>
    <property type="project" value="InterPro"/>
</dbReference>
<dbReference type="OrthoDB" id="2119228at2759"/>
<evidence type="ECO:0000313" key="4">
    <source>
        <dbReference type="EMBL" id="TFK39419.1"/>
    </source>
</evidence>
<keyword evidence="6" id="KW-1185">Reference proteome</keyword>
<dbReference type="AlphaFoldDB" id="A0A5C3M2D9"/>
<proteinExistence type="predicted"/>
<organism evidence="5 6">
    <name type="scientific">Crucibulum laeve</name>
    <dbReference type="NCBI Taxonomy" id="68775"/>
    <lineage>
        <taxon>Eukaryota</taxon>
        <taxon>Fungi</taxon>
        <taxon>Dikarya</taxon>
        <taxon>Basidiomycota</taxon>
        <taxon>Agaricomycotina</taxon>
        <taxon>Agaricomycetes</taxon>
        <taxon>Agaricomycetidae</taxon>
        <taxon>Agaricales</taxon>
        <taxon>Agaricineae</taxon>
        <taxon>Nidulariaceae</taxon>
        <taxon>Crucibulum</taxon>
    </lineage>
</organism>
<dbReference type="InterPro" id="IPR000254">
    <property type="entry name" value="CBD"/>
</dbReference>
<feature type="signal peptide" evidence="2">
    <location>
        <begin position="1"/>
        <end position="24"/>
    </location>
</feature>
<dbReference type="Proteomes" id="UP000308652">
    <property type="component" value="Unassembled WGS sequence"/>
</dbReference>
<feature type="domain" description="CBM1" evidence="3">
    <location>
        <begin position="23"/>
        <end position="59"/>
    </location>
</feature>
<sequence length="78" mass="8120">MARYWISTASLSLLLFTSNVASTAAPLWGQCGGYGFVGPTTCVEGATCVRVNEFYSCCYLTVTSTTSTTSVAVVTSSA</sequence>
<evidence type="ECO:0000313" key="6">
    <source>
        <dbReference type="Proteomes" id="UP000308652"/>
    </source>
</evidence>
<name>A0A5C3M2D9_9AGAR</name>
<evidence type="ECO:0000256" key="2">
    <source>
        <dbReference type="SAM" id="SignalP"/>
    </source>
</evidence>
<dbReference type="SUPFAM" id="SSF57180">
    <property type="entry name" value="Cellulose-binding domain"/>
    <property type="match status" value="1"/>
</dbReference>
<dbReference type="EMBL" id="ML213599">
    <property type="protein sequence ID" value="TFK39420.1"/>
    <property type="molecule type" value="Genomic_DNA"/>
</dbReference>
<feature type="chain" id="PRO_5040602290" description="CBM1 domain-containing protein" evidence="2">
    <location>
        <begin position="25"/>
        <end position="78"/>
    </location>
</feature>
<keyword evidence="1 2" id="KW-0732">Signal</keyword>
<accession>A0A5C3M2D9</accession>
<dbReference type="PROSITE" id="PS51164">
    <property type="entry name" value="CBM1_2"/>
    <property type="match status" value="1"/>
</dbReference>
<reference evidence="5 6" key="1">
    <citation type="journal article" date="2019" name="Nat. Ecol. Evol.">
        <title>Megaphylogeny resolves global patterns of mushroom evolution.</title>
        <authorList>
            <person name="Varga T."/>
            <person name="Krizsan K."/>
            <person name="Foldi C."/>
            <person name="Dima B."/>
            <person name="Sanchez-Garcia M."/>
            <person name="Sanchez-Ramirez S."/>
            <person name="Szollosi G.J."/>
            <person name="Szarkandi J.G."/>
            <person name="Papp V."/>
            <person name="Albert L."/>
            <person name="Andreopoulos W."/>
            <person name="Angelini C."/>
            <person name="Antonin V."/>
            <person name="Barry K.W."/>
            <person name="Bougher N.L."/>
            <person name="Buchanan P."/>
            <person name="Buyck B."/>
            <person name="Bense V."/>
            <person name="Catcheside P."/>
            <person name="Chovatia M."/>
            <person name="Cooper J."/>
            <person name="Damon W."/>
            <person name="Desjardin D."/>
            <person name="Finy P."/>
            <person name="Geml J."/>
            <person name="Haridas S."/>
            <person name="Hughes K."/>
            <person name="Justo A."/>
            <person name="Karasinski D."/>
            <person name="Kautmanova I."/>
            <person name="Kiss B."/>
            <person name="Kocsube S."/>
            <person name="Kotiranta H."/>
            <person name="LaButti K.M."/>
            <person name="Lechner B.E."/>
            <person name="Liimatainen K."/>
            <person name="Lipzen A."/>
            <person name="Lukacs Z."/>
            <person name="Mihaltcheva S."/>
            <person name="Morgado L.N."/>
            <person name="Niskanen T."/>
            <person name="Noordeloos M.E."/>
            <person name="Ohm R.A."/>
            <person name="Ortiz-Santana B."/>
            <person name="Ovrebo C."/>
            <person name="Racz N."/>
            <person name="Riley R."/>
            <person name="Savchenko A."/>
            <person name="Shiryaev A."/>
            <person name="Soop K."/>
            <person name="Spirin V."/>
            <person name="Szebenyi C."/>
            <person name="Tomsovsky M."/>
            <person name="Tulloss R.E."/>
            <person name="Uehling J."/>
            <person name="Grigoriev I.V."/>
            <person name="Vagvolgyi C."/>
            <person name="Papp T."/>
            <person name="Martin F.M."/>
            <person name="Miettinen O."/>
            <person name="Hibbett D.S."/>
            <person name="Nagy L.G."/>
        </authorList>
    </citation>
    <scope>NUCLEOTIDE SEQUENCE [LARGE SCALE GENOMIC DNA]</scope>
    <source>
        <strain evidence="5 6">CBS 166.37</strain>
    </source>
</reference>